<accession>A0A0F9R4M1</accession>
<protein>
    <submittedName>
        <fullName evidence="1">Uncharacterized protein</fullName>
    </submittedName>
</protein>
<comment type="caution">
    <text evidence="1">The sequence shown here is derived from an EMBL/GenBank/DDBJ whole genome shotgun (WGS) entry which is preliminary data.</text>
</comment>
<gene>
    <name evidence="1" type="ORF">LCGC14_0695280</name>
</gene>
<dbReference type="EMBL" id="LAZR01001462">
    <property type="protein sequence ID" value="KKN44217.1"/>
    <property type="molecule type" value="Genomic_DNA"/>
</dbReference>
<name>A0A0F9R4M1_9ZZZZ</name>
<proteinExistence type="predicted"/>
<sequence length="98" mass="11084">MRLLPWLFRFQSPVRLRWSPPPPVWEPPSVTFAVMRPITTQSLTEDSVFDLRPLLVDITVGDAQNADEAMGYIHDLIENGACWIGETRSEYLENPGAG</sequence>
<organism evidence="1">
    <name type="scientific">marine sediment metagenome</name>
    <dbReference type="NCBI Taxonomy" id="412755"/>
    <lineage>
        <taxon>unclassified sequences</taxon>
        <taxon>metagenomes</taxon>
        <taxon>ecological metagenomes</taxon>
    </lineage>
</organism>
<evidence type="ECO:0000313" key="1">
    <source>
        <dbReference type="EMBL" id="KKN44217.1"/>
    </source>
</evidence>
<reference evidence="1" key="1">
    <citation type="journal article" date="2015" name="Nature">
        <title>Complex archaea that bridge the gap between prokaryotes and eukaryotes.</title>
        <authorList>
            <person name="Spang A."/>
            <person name="Saw J.H."/>
            <person name="Jorgensen S.L."/>
            <person name="Zaremba-Niedzwiedzka K."/>
            <person name="Martijn J."/>
            <person name="Lind A.E."/>
            <person name="van Eijk R."/>
            <person name="Schleper C."/>
            <person name="Guy L."/>
            <person name="Ettema T.J."/>
        </authorList>
    </citation>
    <scope>NUCLEOTIDE SEQUENCE</scope>
</reference>
<dbReference type="AlphaFoldDB" id="A0A0F9R4M1"/>